<organism evidence="1 2">
    <name type="scientific">Tanacetum coccineum</name>
    <dbReference type="NCBI Taxonomy" id="301880"/>
    <lineage>
        <taxon>Eukaryota</taxon>
        <taxon>Viridiplantae</taxon>
        <taxon>Streptophyta</taxon>
        <taxon>Embryophyta</taxon>
        <taxon>Tracheophyta</taxon>
        <taxon>Spermatophyta</taxon>
        <taxon>Magnoliopsida</taxon>
        <taxon>eudicotyledons</taxon>
        <taxon>Gunneridae</taxon>
        <taxon>Pentapetalae</taxon>
        <taxon>asterids</taxon>
        <taxon>campanulids</taxon>
        <taxon>Asterales</taxon>
        <taxon>Asteraceae</taxon>
        <taxon>Asteroideae</taxon>
        <taxon>Anthemideae</taxon>
        <taxon>Anthemidinae</taxon>
        <taxon>Tanacetum</taxon>
    </lineage>
</organism>
<evidence type="ECO:0000313" key="2">
    <source>
        <dbReference type="Proteomes" id="UP001151760"/>
    </source>
</evidence>
<reference evidence="1" key="2">
    <citation type="submission" date="2022-01" db="EMBL/GenBank/DDBJ databases">
        <authorList>
            <person name="Yamashiro T."/>
            <person name="Shiraishi A."/>
            <person name="Satake H."/>
            <person name="Nakayama K."/>
        </authorList>
    </citation>
    <scope>NUCLEOTIDE SEQUENCE</scope>
</reference>
<dbReference type="EMBL" id="BQNB010012358">
    <property type="protein sequence ID" value="GJT02559.1"/>
    <property type="molecule type" value="Genomic_DNA"/>
</dbReference>
<name>A0ABQ5ANQ3_9ASTR</name>
<accession>A0ABQ5ANQ3</accession>
<proteinExistence type="predicted"/>
<reference evidence="1" key="1">
    <citation type="journal article" date="2022" name="Int. J. Mol. Sci.">
        <title>Draft Genome of Tanacetum Coccineum: Genomic Comparison of Closely Related Tanacetum-Family Plants.</title>
        <authorList>
            <person name="Yamashiro T."/>
            <person name="Shiraishi A."/>
            <person name="Nakayama K."/>
            <person name="Satake H."/>
        </authorList>
    </citation>
    <scope>NUCLEOTIDE SEQUENCE</scope>
</reference>
<comment type="caution">
    <text evidence="1">The sequence shown here is derived from an EMBL/GenBank/DDBJ whole genome shotgun (WGS) entry which is preliminary data.</text>
</comment>
<sequence>MASDRRGTTLFPMGSLMLEKPASFLVWASRPTNPLDENGGSYRIRIGSVMLLAWVFYARRSSRFWPNEAATSHSLWEPEWTGYVQLGKRLSEIMDPIVGLPPRRPRSMRPNMDVSSTSANMGCSLDRNVGVVRWMEHWWVCDGTQLGLLILHPVKCDPEQALFETMECPPQYISWKLFSYF</sequence>
<gene>
    <name evidence="1" type="ORF">Tco_0823728</name>
</gene>
<evidence type="ECO:0000313" key="1">
    <source>
        <dbReference type="EMBL" id="GJT02559.1"/>
    </source>
</evidence>
<dbReference type="Proteomes" id="UP001151760">
    <property type="component" value="Unassembled WGS sequence"/>
</dbReference>
<keyword evidence="2" id="KW-1185">Reference proteome</keyword>
<protein>
    <submittedName>
        <fullName evidence="1">Uncharacterized protein</fullName>
    </submittedName>
</protein>